<comment type="caution">
    <text evidence="2">The sequence shown here is derived from an EMBL/GenBank/DDBJ whole genome shotgun (WGS) entry which is preliminary data.</text>
</comment>
<keyword evidence="3" id="KW-1185">Reference proteome</keyword>
<dbReference type="OrthoDB" id="3563640at2759"/>
<evidence type="ECO:0000313" key="3">
    <source>
        <dbReference type="Proteomes" id="UP000297299"/>
    </source>
</evidence>
<reference evidence="2 3" key="1">
    <citation type="submission" date="2017-11" db="EMBL/GenBank/DDBJ databases">
        <title>Comparative genomics of Botrytis spp.</title>
        <authorList>
            <person name="Valero-Jimenez C.A."/>
            <person name="Tapia P."/>
            <person name="Veloso J."/>
            <person name="Silva-Moreno E."/>
            <person name="Staats M."/>
            <person name="Valdes J.H."/>
            <person name="Van Kan J.A.L."/>
        </authorList>
    </citation>
    <scope>NUCLEOTIDE SEQUENCE [LARGE SCALE GENOMIC DNA]</scope>
    <source>
        <strain evidence="2 3">MUCL2830</strain>
    </source>
</reference>
<dbReference type="Proteomes" id="UP000297299">
    <property type="component" value="Unassembled WGS sequence"/>
</dbReference>
<dbReference type="EMBL" id="PHWZ01000040">
    <property type="protein sequence ID" value="TEY79892.1"/>
    <property type="molecule type" value="Genomic_DNA"/>
</dbReference>
<feature type="compositionally biased region" description="Basic and acidic residues" evidence="1">
    <location>
        <begin position="31"/>
        <end position="44"/>
    </location>
</feature>
<evidence type="ECO:0000313" key="2">
    <source>
        <dbReference type="EMBL" id="TEY79892.1"/>
    </source>
</evidence>
<feature type="region of interest" description="Disordered" evidence="1">
    <location>
        <begin position="122"/>
        <end position="156"/>
    </location>
</feature>
<gene>
    <name evidence="2" type="ORF">BOTCAL_0040g00070</name>
</gene>
<feature type="region of interest" description="Disordered" evidence="1">
    <location>
        <begin position="20"/>
        <end position="58"/>
    </location>
</feature>
<proteinExistence type="predicted"/>
<organism evidence="2 3">
    <name type="scientific">Botryotinia calthae</name>
    <dbReference type="NCBI Taxonomy" id="38488"/>
    <lineage>
        <taxon>Eukaryota</taxon>
        <taxon>Fungi</taxon>
        <taxon>Dikarya</taxon>
        <taxon>Ascomycota</taxon>
        <taxon>Pezizomycotina</taxon>
        <taxon>Leotiomycetes</taxon>
        <taxon>Helotiales</taxon>
        <taxon>Sclerotiniaceae</taxon>
        <taxon>Botryotinia</taxon>
    </lineage>
</organism>
<evidence type="ECO:0000256" key="1">
    <source>
        <dbReference type="SAM" id="MobiDB-lite"/>
    </source>
</evidence>
<name>A0A4Y8DC07_9HELO</name>
<accession>A0A4Y8DC07</accession>
<sequence length="189" mass="21529">MDGDLLCLCDICCTENALETCEGSPSQSPDDGAKKTEEELDKTYNHSCASIPETEEDEEGINQSLDHEYEFFENNSSRVEKRKFGRISDDADEVMEKKFEEMEKRNGEGFERYMRWLSTGEYGSDSSSDCDMDVDNNDVSGSESDRDEDEHQDIGDWECSAEELEEAMCEDELLRSLYGDGAHMMECCM</sequence>
<feature type="compositionally biased region" description="Acidic residues" evidence="1">
    <location>
        <begin position="145"/>
        <end position="156"/>
    </location>
</feature>
<dbReference type="AlphaFoldDB" id="A0A4Y8DC07"/>
<protein>
    <submittedName>
        <fullName evidence="2">Uncharacterized protein</fullName>
    </submittedName>
</protein>